<reference evidence="3" key="1">
    <citation type="submission" date="2014-01" db="EMBL/GenBank/DDBJ databases">
        <title>The Genome Sequence of Anopheles melas CM1001059_A (V2).</title>
        <authorList>
            <consortium name="The Broad Institute Genomics Platform"/>
            <person name="Neafsey D.E."/>
            <person name="Besansky N."/>
            <person name="Howell P."/>
            <person name="Walton C."/>
            <person name="Young S.K."/>
            <person name="Zeng Q."/>
            <person name="Gargeya S."/>
            <person name="Fitzgerald M."/>
            <person name="Haas B."/>
            <person name="Abouelleil A."/>
            <person name="Allen A.W."/>
            <person name="Alvarado L."/>
            <person name="Arachchi H.M."/>
            <person name="Berlin A.M."/>
            <person name="Chapman S.B."/>
            <person name="Gainer-Dewar J."/>
            <person name="Goldberg J."/>
            <person name="Griggs A."/>
            <person name="Gujja S."/>
            <person name="Hansen M."/>
            <person name="Howarth C."/>
            <person name="Imamovic A."/>
            <person name="Ireland A."/>
            <person name="Larimer J."/>
            <person name="McCowan C."/>
            <person name="Murphy C."/>
            <person name="Pearson M."/>
            <person name="Poon T.W."/>
            <person name="Priest M."/>
            <person name="Roberts A."/>
            <person name="Saif S."/>
            <person name="Shea T."/>
            <person name="Sisk P."/>
            <person name="Sykes S."/>
            <person name="Wortman J."/>
            <person name="Nusbaum C."/>
            <person name="Birren B."/>
        </authorList>
    </citation>
    <scope>NUCLEOTIDE SEQUENCE [LARGE SCALE GENOMIC DNA]</scope>
    <source>
        <strain evidence="3">CM1001059</strain>
    </source>
</reference>
<evidence type="ECO:0000313" key="2">
    <source>
        <dbReference type="EnsemblMetazoa" id="AMEC004903-PA"/>
    </source>
</evidence>
<dbReference type="SUPFAM" id="SSF50729">
    <property type="entry name" value="PH domain-like"/>
    <property type="match status" value="1"/>
</dbReference>
<dbReference type="Gene3D" id="2.30.29.30">
    <property type="entry name" value="Pleckstrin-homology domain (PH domain)/Phosphotyrosine-binding domain (PTB)"/>
    <property type="match status" value="1"/>
</dbReference>
<dbReference type="PROSITE" id="PS50003">
    <property type="entry name" value="PH_DOMAIN"/>
    <property type="match status" value="1"/>
</dbReference>
<dbReference type="AlphaFoldDB" id="A0A182TM98"/>
<reference evidence="2" key="2">
    <citation type="submission" date="2020-05" db="UniProtKB">
        <authorList>
            <consortium name="EnsemblMetazoa"/>
        </authorList>
    </citation>
    <scope>IDENTIFICATION</scope>
    <source>
        <strain evidence="2">CM1001059</strain>
    </source>
</reference>
<dbReference type="InterPro" id="IPR001849">
    <property type="entry name" value="PH_domain"/>
</dbReference>
<proteinExistence type="predicted"/>
<dbReference type="STRING" id="34690.A0A182TM98"/>
<organism evidence="2 3">
    <name type="scientific">Anopheles melas</name>
    <dbReference type="NCBI Taxonomy" id="34690"/>
    <lineage>
        <taxon>Eukaryota</taxon>
        <taxon>Metazoa</taxon>
        <taxon>Ecdysozoa</taxon>
        <taxon>Arthropoda</taxon>
        <taxon>Hexapoda</taxon>
        <taxon>Insecta</taxon>
        <taxon>Pterygota</taxon>
        <taxon>Neoptera</taxon>
        <taxon>Endopterygota</taxon>
        <taxon>Diptera</taxon>
        <taxon>Nematocera</taxon>
        <taxon>Culicoidea</taxon>
        <taxon>Culicidae</taxon>
        <taxon>Anophelinae</taxon>
        <taxon>Anopheles</taxon>
    </lineage>
</organism>
<protein>
    <recommendedName>
        <fullName evidence="1">PH domain-containing protein</fullName>
    </recommendedName>
</protein>
<evidence type="ECO:0000259" key="1">
    <source>
        <dbReference type="PROSITE" id="PS50003"/>
    </source>
</evidence>
<dbReference type="VEuPathDB" id="VectorBase:AMEC004903"/>
<sequence>MHRRRGRASRRRWLVCSFVKLPQNGGALKRGAVLVPQLVQRPPLGVFGAATIVKGETVSCGSRIAGRDRVRSVVCGTARENSIKWNNLSRTIEVIHDCQCSADMGRLFRDIGSALFVNGDPTAVKEGYLMKQTWSFQRWRRRYFRLKGHKLYYAKDSKFRRFRSVLV</sequence>
<dbReference type="InterPro" id="IPR011993">
    <property type="entry name" value="PH-like_dom_sf"/>
</dbReference>
<keyword evidence="3" id="KW-1185">Reference proteome</keyword>
<feature type="domain" description="PH" evidence="1">
    <location>
        <begin position="122"/>
        <end position="167"/>
    </location>
</feature>
<evidence type="ECO:0000313" key="3">
    <source>
        <dbReference type="Proteomes" id="UP000075902"/>
    </source>
</evidence>
<accession>A0A182TM98</accession>
<name>A0A182TM98_9DIPT</name>
<dbReference type="EnsemblMetazoa" id="AMEC004903-RA">
    <property type="protein sequence ID" value="AMEC004903-PA"/>
    <property type="gene ID" value="AMEC004903"/>
</dbReference>
<dbReference type="Proteomes" id="UP000075902">
    <property type="component" value="Unassembled WGS sequence"/>
</dbReference>